<proteinExistence type="predicted"/>
<keyword evidence="1" id="KW-0472">Membrane</keyword>
<evidence type="ECO:0000313" key="3">
    <source>
        <dbReference type="Proteomes" id="UP000276776"/>
    </source>
</evidence>
<evidence type="ECO:0000256" key="1">
    <source>
        <dbReference type="SAM" id="Phobius"/>
    </source>
</evidence>
<dbReference type="OrthoDB" id="5812677at2759"/>
<keyword evidence="1" id="KW-1133">Transmembrane helix</keyword>
<dbReference type="WBParaSite" id="TCLT_0000261401-mRNA-1">
    <property type="protein sequence ID" value="TCLT_0000261401-mRNA-1"/>
    <property type="gene ID" value="TCLT_0000261401"/>
</dbReference>
<dbReference type="Proteomes" id="UP000276776">
    <property type="component" value="Unassembled WGS sequence"/>
</dbReference>
<evidence type="ECO:0000313" key="4">
    <source>
        <dbReference type="WBParaSite" id="TCLT_0000261401-mRNA-1"/>
    </source>
</evidence>
<feature type="transmembrane region" description="Helical" evidence="1">
    <location>
        <begin position="121"/>
        <end position="142"/>
    </location>
</feature>
<dbReference type="EMBL" id="UYYF01000590">
    <property type="protein sequence ID" value="VDM98675.1"/>
    <property type="molecule type" value="Genomic_DNA"/>
</dbReference>
<reference evidence="2 3" key="2">
    <citation type="submission" date="2018-11" db="EMBL/GenBank/DDBJ databases">
        <authorList>
            <consortium name="Pathogen Informatics"/>
        </authorList>
    </citation>
    <scope>NUCLEOTIDE SEQUENCE [LARGE SCALE GENOMIC DNA]</scope>
</reference>
<keyword evidence="1" id="KW-0812">Transmembrane</keyword>
<dbReference type="AlphaFoldDB" id="A0A0N5CQW4"/>
<gene>
    <name evidence="2" type="ORF">TCLT_LOCUS2615</name>
</gene>
<name>A0A0N5CQW4_THECL</name>
<dbReference type="OMA" id="WYYCRWT"/>
<reference evidence="4" key="1">
    <citation type="submission" date="2017-02" db="UniProtKB">
        <authorList>
            <consortium name="WormBaseParasite"/>
        </authorList>
    </citation>
    <scope>IDENTIFICATION</scope>
</reference>
<sequence length="148" mass="17710">QKFNKYYTSDSKNFLQRRRPKKTWKQETDVYTGLEKVLLFFLFASDRELPPSNSLSDGKIRNLRSDESDNPYRHLYRTGPYVSSSEFAAQPLPGGPLPVPSIVFEIEQEPTRTWYYCRWTVYWILWLITLILVYFLIFRSYYCPLLVE</sequence>
<protein>
    <submittedName>
        <fullName evidence="4">UMA domain-containing protein</fullName>
    </submittedName>
</protein>
<keyword evidence="3" id="KW-1185">Reference proteome</keyword>
<evidence type="ECO:0000313" key="2">
    <source>
        <dbReference type="EMBL" id="VDM98675.1"/>
    </source>
</evidence>
<organism evidence="4">
    <name type="scientific">Thelazia callipaeda</name>
    <name type="common">Oriental eyeworm</name>
    <name type="synonym">Parasitic nematode</name>
    <dbReference type="NCBI Taxonomy" id="103827"/>
    <lineage>
        <taxon>Eukaryota</taxon>
        <taxon>Metazoa</taxon>
        <taxon>Ecdysozoa</taxon>
        <taxon>Nematoda</taxon>
        <taxon>Chromadorea</taxon>
        <taxon>Rhabditida</taxon>
        <taxon>Spirurina</taxon>
        <taxon>Spiruromorpha</taxon>
        <taxon>Thelazioidea</taxon>
        <taxon>Thelaziidae</taxon>
        <taxon>Thelazia</taxon>
    </lineage>
</organism>
<accession>A0A0N5CQW4</accession>